<dbReference type="Pfam" id="PF00078">
    <property type="entry name" value="RVT_1"/>
    <property type="match status" value="1"/>
</dbReference>
<name>A0ABQ8TW50_PERAM</name>
<dbReference type="EMBL" id="JAJSOF020000001">
    <property type="protein sequence ID" value="KAJ4450909.1"/>
    <property type="molecule type" value="Genomic_DNA"/>
</dbReference>
<dbReference type="PANTHER" id="PTHR47027:SF20">
    <property type="entry name" value="REVERSE TRANSCRIPTASE-LIKE PROTEIN WITH RNA-DIRECTED DNA POLYMERASE DOMAIN"/>
    <property type="match status" value="1"/>
</dbReference>
<dbReference type="Gene3D" id="3.30.70.270">
    <property type="match status" value="1"/>
</dbReference>
<dbReference type="InterPro" id="IPR043502">
    <property type="entry name" value="DNA/RNA_pol_sf"/>
</dbReference>
<feature type="domain" description="Reverse transcriptase" evidence="1">
    <location>
        <begin position="291"/>
        <end position="540"/>
    </location>
</feature>
<accession>A0ABQ8TW50</accession>
<protein>
    <recommendedName>
        <fullName evidence="1">Reverse transcriptase domain-containing protein</fullName>
    </recommendedName>
</protein>
<gene>
    <name evidence="2" type="ORF">ANN_02343</name>
</gene>
<dbReference type="Proteomes" id="UP001148838">
    <property type="component" value="Unassembled WGS sequence"/>
</dbReference>
<evidence type="ECO:0000259" key="1">
    <source>
        <dbReference type="PROSITE" id="PS50878"/>
    </source>
</evidence>
<evidence type="ECO:0000313" key="2">
    <source>
        <dbReference type="EMBL" id="KAJ4450909.1"/>
    </source>
</evidence>
<keyword evidence="3" id="KW-1185">Reference proteome</keyword>
<comment type="caution">
    <text evidence="2">The sequence shown here is derived from an EMBL/GenBank/DDBJ whole genome shotgun (WGS) entry which is preliminary data.</text>
</comment>
<reference evidence="2 3" key="1">
    <citation type="journal article" date="2022" name="Allergy">
        <title>Genome assembly and annotation of Periplaneta americana reveal a comprehensive cockroach allergen profile.</title>
        <authorList>
            <person name="Wang L."/>
            <person name="Xiong Q."/>
            <person name="Saelim N."/>
            <person name="Wang L."/>
            <person name="Nong W."/>
            <person name="Wan A.T."/>
            <person name="Shi M."/>
            <person name="Liu X."/>
            <person name="Cao Q."/>
            <person name="Hui J.H.L."/>
            <person name="Sookrung N."/>
            <person name="Leung T.F."/>
            <person name="Tungtrongchitr A."/>
            <person name="Tsui S.K.W."/>
        </authorList>
    </citation>
    <scope>NUCLEOTIDE SEQUENCE [LARGE SCALE GENOMIC DNA]</scope>
    <source>
        <strain evidence="2">PWHHKU_190912</strain>
    </source>
</reference>
<dbReference type="InterPro" id="IPR000477">
    <property type="entry name" value="RT_dom"/>
</dbReference>
<dbReference type="PANTHER" id="PTHR47027">
    <property type="entry name" value="REVERSE TRANSCRIPTASE DOMAIN-CONTAINING PROTEIN"/>
    <property type="match status" value="1"/>
</dbReference>
<dbReference type="PROSITE" id="PS50878">
    <property type="entry name" value="RT_POL"/>
    <property type="match status" value="1"/>
</dbReference>
<proteinExistence type="predicted"/>
<dbReference type="SUPFAM" id="SSF56672">
    <property type="entry name" value="DNA/RNA polymerases"/>
    <property type="match status" value="1"/>
</dbReference>
<sequence>MSPGSSTESYPAFARIGLRENPGKNLNQHKDVGLLRCCNIEIDFHAKINYPAKVCSSAARPPYGEQENTLPGQNSGTSGNADITSAVASVVKFLTFFSKCKANVRNLDIYRLPDINIYDDITKAAGTCWPEIGTGFATFISRIIPEANISPNNVYDSVTEINNVFKITSDVCRYSYEQSLRLKYTNQDVELSYSMAFDLVDHKSSIPKNRKKSRKKNRLVKRIKSVGTNNGGTGNIRRDAVVRSEAKLEDVELKDDRRVQTEGSCNQTAADKSGSGFPSLSFPTNSKLQFAVHVPPKRTARLHGYRVFSINSRSVLYGLWVNVGEENNSCSSALCKHFHNNRNLVSILQKSFVRDRAYLLVFCTEPIRDFKKAYESVKREVLYNILIEFGIPKKLVRLIKMCLSETHSRVRIGQFLSDAFPIHCGLKQGAALPPLLFNFALEYAIRKVQDNREGLELNRLHQLLVYADDVNMLGENPQTIRENAEILLQASKEIGLEVNPEKTKYMIMSRDQNIVRNGTIKVGDLSFEEVEKFKYLGATVTNINDTREE</sequence>
<dbReference type="InterPro" id="IPR043128">
    <property type="entry name" value="Rev_trsase/Diguanyl_cyclase"/>
</dbReference>
<evidence type="ECO:0000313" key="3">
    <source>
        <dbReference type="Proteomes" id="UP001148838"/>
    </source>
</evidence>
<organism evidence="2 3">
    <name type="scientific">Periplaneta americana</name>
    <name type="common">American cockroach</name>
    <name type="synonym">Blatta americana</name>
    <dbReference type="NCBI Taxonomy" id="6978"/>
    <lineage>
        <taxon>Eukaryota</taxon>
        <taxon>Metazoa</taxon>
        <taxon>Ecdysozoa</taxon>
        <taxon>Arthropoda</taxon>
        <taxon>Hexapoda</taxon>
        <taxon>Insecta</taxon>
        <taxon>Pterygota</taxon>
        <taxon>Neoptera</taxon>
        <taxon>Polyneoptera</taxon>
        <taxon>Dictyoptera</taxon>
        <taxon>Blattodea</taxon>
        <taxon>Blattoidea</taxon>
        <taxon>Blattidae</taxon>
        <taxon>Blattinae</taxon>
        <taxon>Periplaneta</taxon>
    </lineage>
</organism>